<dbReference type="PRINTS" id="PR00080">
    <property type="entry name" value="SDRFAMILY"/>
</dbReference>
<dbReference type="OMA" id="RNEICLI"/>
<reference evidence="15" key="4">
    <citation type="submission" date="2025-09" db="UniProtKB">
        <authorList>
            <consortium name="Ensembl"/>
        </authorList>
    </citation>
    <scope>IDENTIFICATION</scope>
</reference>
<evidence type="ECO:0000256" key="6">
    <source>
        <dbReference type="ARBA" id="ARBA00022989"/>
    </source>
</evidence>
<reference evidence="16" key="1">
    <citation type="submission" date="2011-10" db="EMBL/GenBank/DDBJ databases">
        <authorList>
            <consortium name="Soft-shell Turtle Genome Consortium"/>
        </authorList>
    </citation>
    <scope>NUCLEOTIDE SEQUENCE [LARGE SCALE GENOMIC DNA]</scope>
    <source>
        <strain evidence="16">Daiwa-1</strain>
    </source>
</reference>
<protein>
    <recommendedName>
        <fullName evidence="12">Short-chain dehydrogenase/reductase 3</fullName>
        <ecNumber evidence="3">1.1.1.300</ecNumber>
    </recommendedName>
    <alternativeName>
        <fullName evidence="13">Retinal short-chain dehydrogenase/reductase 1</fullName>
    </alternativeName>
</protein>
<dbReference type="InterPro" id="IPR002347">
    <property type="entry name" value="SDR_fam"/>
</dbReference>
<evidence type="ECO:0000256" key="11">
    <source>
        <dbReference type="ARBA" id="ARBA00059620"/>
    </source>
</evidence>
<comment type="similarity">
    <text evidence="2 14">Belongs to the short-chain dehydrogenases/reductases (SDR) family.</text>
</comment>
<dbReference type="eggNOG" id="KOG1201">
    <property type="taxonomic scope" value="Eukaryota"/>
</dbReference>
<evidence type="ECO:0000313" key="16">
    <source>
        <dbReference type="Proteomes" id="UP000007267"/>
    </source>
</evidence>
<keyword evidence="8" id="KW-0443">Lipid metabolism</keyword>
<keyword evidence="16" id="KW-1185">Reference proteome</keyword>
<dbReference type="FunFam" id="3.40.50.720:FF:000131">
    <property type="entry name" value="Short-chain dehydrogenase/reductase 3"/>
    <property type="match status" value="1"/>
</dbReference>
<organism evidence="15 16">
    <name type="scientific">Pelodiscus sinensis</name>
    <name type="common">Chinese softshell turtle</name>
    <name type="synonym">Trionyx sinensis</name>
    <dbReference type="NCBI Taxonomy" id="13735"/>
    <lineage>
        <taxon>Eukaryota</taxon>
        <taxon>Metazoa</taxon>
        <taxon>Chordata</taxon>
        <taxon>Craniata</taxon>
        <taxon>Vertebrata</taxon>
        <taxon>Euteleostomi</taxon>
        <taxon>Archelosauria</taxon>
        <taxon>Testudinata</taxon>
        <taxon>Testudines</taxon>
        <taxon>Cryptodira</taxon>
        <taxon>Trionychia</taxon>
        <taxon>Trionychidae</taxon>
        <taxon>Pelodiscus</taxon>
    </lineage>
</organism>
<dbReference type="GO" id="GO:0016020">
    <property type="term" value="C:membrane"/>
    <property type="evidence" value="ECO:0007669"/>
    <property type="project" value="UniProtKB-SubCell"/>
</dbReference>
<evidence type="ECO:0000256" key="4">
    <source>
        <dbReference type="ARBA" id="ARBA00022692"/>
    </source>
</evidence>
<name>K7FUY2_PELSI</name>
<evidence type="ECO:0000256" key="8">
    <source>
        <dbReference type="ARBA" id="ARBA00023098"/>
    </source>
</evidence>
<dbReference type="AlphaFoldDB" id="K7FUY2"/>
<reference evidence="16" key="2">
    <citation type="journal article" date="2013" name="Nat. Genet.">
        <title>The draft genomes of soft-shell turtle and green sea turtle yield insights into the development and evolution of the turtle-specific body plan.</title>
        <authorList>
            <person name="Wang Z."/>
            <person name="Pascual-Anaya J."/>
            <person name="Zadissa A."/>
            <person name="Li W."/>
            <person name="Niimura Y."/>
            <person name="Huang Z."/>
            <person name="Li C."/>
            <person name="White S."/>
            <person name="Xiong Z."/>
            <person name="Fang D."/>
            <person name="Wang B."/>
            <person name="Ming Y."/>
            <person name="Chen Y."/>
            <person name="Zheng Y."/>
            <person name="Kuraku S."/>
            <person name="Pignatelli M."/>
            <person name="Herrero J."/>
            <person name="Beal K."/>
            <person name="Nozawa M."/>
            <person name="Li Q."/>
            <person name="Wang J."/>
            <person name="Zhang H."/>
            <person name="Yu L."/>
            <person name="Shigenobu S."/>
            <person name="Wang J."/>
            <person name="Liu J."/>
            <person name="Flicek P."/>
            <person name="Searle S."/>
            <person name="Wang J."/>
            <person name="Kuratani S."/>
            <person name="Yin Y."/>
            <person name="Aken B."/>
            <person name="Zhang G."/>
            <person name="Irie N."/>
        </authorList>
    </citation>
    <scope>NUCLEOTIDE SEQUENCE [LARGE SCALE GENOMIC DNA]</scope>
    <source>
        <strain evidence="16">Daiwa-1</strain>
    </source>
</reference>
<dbReference type="EMBL" id="AGCU01147879">
    <property type="status" value="NOT_ANNOTATED_CDS"/>
    <property type="molecule type" value="Genomic_DNA"/>
</dbReference>
<proteinExistence type="inferred from homology"/>
<dbReference type="GeneTree" id="ENSGT00940000165342"/>
<keyword evidence="9" id="KW-0472">Membrane</keyword>
<dbReference type="EC" id="1.1.1.300" evidence="3"/>
<dbReference type="PANTHER" id="PTHR24322:SF736">
    <property type="entry name" value="RETINOL DEHYDROGENASE 10"/>
    <property type="match status" value="1"/>
</dbReference>
<accession>K7FUY2</accession>
<dbReference type="Proteomes" id="UP000007267">
    <property type="component" value="Unassembled WGS sequence"/>
</dbReference>
<dbReference type="EMBL" id="AGCU01147880">
    <property type="status" value="NOT_ANNOTATED_CDS"/>
    <property type="molecule type" value="Genomic_DNA"/>
</dbReference>
<evidence type="ECO:0000256" key="10">
    <source>
        <dbReference type="ARBA" id="ARBA00050568"/>
    </source>
</evidence>
<evidence type="ECO:0000256" key="14">
    <source>
        <dbReference type="RuleBase" id="RU000363"/>
    </source>
</evidence>
<evidence type="ECO:0000256" key="12">
    <source>
        <dbReference type="ARBA" id="ARBA00068717"/>
    </source>
</evidence>
<evidence type="ECO:0000256" key="3">
    <source>
        <dbReference type="ARBA" id="ARBA00012852"/>
    </source>
</evidence>
<dbReference type="HOGENOM" id="CLU_010194_2_5_1"/>
<dbReference type="Pfam" id="PF00106">
    <property type="entry name" value="adh_short"/>
    <property type="match status" value="1"/>
</dbReference>
<keyword evidence="6" id="KW-1133">Transmembrane helix</keyword>
<dbReference type="InterPro" id="IPR036291">
    <property type="entry name" value="NAD(P)-bd_dom_sf"/>
</dbReference>
<keyword evidence="7" id="KW-0560">Oxidoreductase</keyword>
<comment type="catalytic activity">
    <reaction evidence="10">
        <text>all-trans-retinol + NADP(+) = all-trans-retinal + NADPH + H(+)</text>
        <dbReference type="Rhea" id="RHEA:25033"/>
        <dbReference type="ChEBI" id="CHEBI:15378"/>
        <dbReference type="ChEBI" id="CHEBI:17336"/>
        <dbReference type="ChEBI" id="CHEBI:17898"/>
        <dbReference type="ChEBI" id="CHEBI:57783"/>
        <dbReference type="ChEBI" id="CHEBI:58349"/>
        <dbReference type="EC" id="1.1.1.300"/>
    </reaction>
</comment>
<evidence type="ECO:0000256" key="5">
    <source>
        <dbReference type="ARBA" id="ARBA00022857"/>
    </source>
</evidence>
<dbReference type="STRING" id="13735.ENSPSIP00000011842"/>
<dbReference type="SUPFAM" id="SSF51735">
    <property type="entry name" value="NAD(P)-binding Rossmann-fold domains"/>
    <property type="match status" value="1"/>
</dbReference>
<dbReference type="PRINTS" id="PR00081">
    <property type="entry name" value="GDHRDH"/>
</dbReference>
<evidence type="ECO:0000256" key="1">
    <source>
        <dbReference type="ARBA" id="ARBA00004141"/>
    </source>
</evidence>
<dbReference type="CDD" id="cd05339">
    <property type="entry name" value="17beta-HSDXI-like_SDR_c"/>
    <property type="match status" value="1"/>
</dbReference>
<evidence type="ECO:0000256" key="13">
    <source>
        <dbReference type="ARBA" id="ARBA00082544"/>
    </source>
</evidence>
<comment type="function">
    <text evidence="11">Catalyzes the reduction of all-trans-retinal to all-trans-retinol in the presence of NADPH.</text>
</comment>
<sequence>MGVLVDFLLLTANVVGYIIQSLVRWIKRPTEKRVTNEICLITGTASAKGLGRLFALEFAQRGATLVLWDIDADGNEKTAVQVRELGARAYAYTCDVSQREDVYNTAQRVRQEVGDVTFLINNAGVVAGKPILQCSDELLERTMKTNCHAHFWWTVKAFMPKMMEMDHGHIVTVAGCLGLFATAYVEDYCASKFAVVGFHEALSHQLKAKRANGVKTTLVCPSLVNTGMFTGYRIRQELDALLPSLQPGNCVKTAMKGILSNQPIICIPRAMYFAVVSKHLLPWDVQVLVYKFLGIDKCMYPFVRQRRRETSSDSNRKMKSGT</sequence>
<keyword evidence="4" id="KW-0812">Transmembrane</keyword>
<reference evidence="15" key="3">
    <citation type="submission" date="2025-08" db="UniProtKB">
        <authorList>
            <consortium name="Ensembl"/>
        </authorList>
    </citation>
    <scope>IDENTIFICATION</scope>
</reference>
<comment type="subcellular location">
    <subcellularLocation>
        <location evidence="1">Membrane</location>
        <topology evidence="1">Multi-pass membrane protein</topology>
    </subcellularLocation>
</comment>
<evidence type="ECO:0000256" key="9">
    <source>
        <dbReference type="ARBA" id="ARBA00023136"/>
    </source>
</evidence>
<dbReference type="EMBL" id="AGCU01147881">
    <property type="status" value="NOT_ANNOTATED_CDS"/>
    <property type="molecule type" value="Genomic_DNA"/>
</dbReference>
<dbReference type="PANTHER" id="PTHR24322">
    <property type="entry name" value="PKSB"/>
    <property type="match status" value="1"/>
</dbReference>
<dbReference type="GO" id="GO:0052650">
    <property type="term" value="F:all-trans-retinol dehydrogenase (NADP+) activity"/>
    <property type="evidence" value="ECO:0007669"/>
    <property type="project" value="UniProtKB-EC"/>
</dbReference>
<dbReference type="Gene3D" id="3.40.50.720">
    <property type="entry name" value="NAD(P)-binding Rossmann-like Domain"/>
    <property type="match status" value="1"/>
</dbReference>
<evidence type="ECO:0000256" key="7">
    <source>
        <dbReference type="ARBA" id="ARBA00023002"/>
    </source>
</evidence>
<evidence type="ECO:0000256" key="2">
    <source>
        <dbReference type="ARBA" id="ARBA00006484"/>
    </source>
</evidence>
<dbReference type="Ensembl" id="ENSPSIT00000011899.1">
    <property type="protein sequence ID" value="ENSPSIP00000011842.1"/>
    <property type="gene ID" value="ENSPSIG00000010657.1"/>
</dbReference>
<keyword evidence="5" id="KW-0521">NADP</keyword>
<evidence type="ECO:0000313" key="15">
    <source>
        <dbReference type="Ensembl" id="ENSPSIP00000011842.1"/>
    </source>
</evidence>
<dbReference type="GO" id="GO:0005811">
    <property type="term" value="C:lipid droplet"/>
    <property type="evidence" value="ECO:0007669"/>
    <property type="project" value="TreeGrafter"/>
</dbReference>